<evidence type="ECO:0000256" key="9">
    <source>
        <dbReference type="SAM" id="MobiDB-lite"/>
    </source>
</evidence>
<evidence type="ECO:0000256" key="5">
    <source>
        <dbReference type="ARBA" id="ARBA00023274"/>
    </source>
</evidence>
<evidence type="ECO:0000256" key="8">
    <source>
        <dbReference type="ARBA" id="ARBA00043031"/>
    </source>
</evidence>
<gene>
    <name evidence="12 13 14 15 16" type="primary">LOC108739170</name>
</gene>
<dbReference type="InterPro" id="IPR007379">
    <property type="entry name" value="Tim44-like_dom"/>
</dbReference>
<protein>
    <recommendedName>
        <fullName evidence="7">Large ribosomal subunit protein mL45</fullName>
    </recommendedName>
    <alternativeName>
        <fullName evidence="8">39S ribosomal protein L45, mitochondrial</fullName>
    </alternativeName>
</protein>
<comment type="subcellular location">
    <subcellularLocation>
        <location evidence="1">Mitochondrion</location>
    </subcellularLocation>
</comment>
<dbReference type="GO" id="GO:1990904">
    <property type="term" value="C:ribonucleoprotein complex"/>
    <property type="evidence" value="ECO:0007669"/>
    <property type="project" value="UniProtKB-KW"/>
</dbReference>
<dbReference type="RefSeq" id="XP_018328436.1">
    <property type="nucleotide sequence ID" value="XM_018472934.2"/>
</dbReference>
<dbReference type="GO" id="GO:0005840">
    <property type="term" value="C:ribosome"/>
    <property type="evidence" value="ECO:0007669"/>
    <property type="project" value="UniProtKB-KW"/>
</dbReference>
<keyword evidence="11" id="KW-1185">Reference proteome</keyword>
<dbReference type="Gene3D" id="3.10.450.240">
    <property type="match status" value="1"/>
</dbReference>
<dbReference type="AlphaFoldDB" id="A0A1W4X7Q7"/>
<keyword evidence="3 12" id="KW-0689">Ribosomal protein</keyword>
<dbReference type="OrthoDB" id="19619at2759"/>
<comment type="similarity">
    <text evidence="6">Belongs to the mitochondrion-specific ribosomal protein mL45 family.</text>
</comment>
<evidence type="ECO:0000256" key="4">
    <source>
        <dbReference type="ARBA" id="ARBA00023128"/>
    </source>
</evidence>
<dbReference type="KEGG" id="apln:108739170"/>
<evidence type="ECO:0000256" key="3">
    <source>
        <dbReference type="ARBA" id="ARBA00022980"/>
    </source>
</evidence>
<feature type="compositionally biased region" description="Polar residues" evidence="9">
    <location>
        <begin position="315"/>
        <end position="338"/>
    </location>
</feature>
<feature type="domain" description="Tim44-like" evidence="10">
    <location>
        <begin position="135"/>
        <end position="283"/>
    </location>
</feature>
<evidence type="ECO:0000313" key="11">
    <source>
        <dbReference type="Proteomes" id="UP000192223"/>
    </source>
</evidence>
<dbReference type="PANTHER" id="PTHR28554">
    <property type="entry name" value="39S RIBOSOMAL PROTEIN L45, MITOCHONDRIAL"/>
    <property type="match status" value="1"/>
</dbReference>
<dbReference type="GeneID" id="108739170"/>
<dbReference type="RefSeq" id="XP_018328440.1">
    <property type="nucleotide sequence ID" value="XM_018472938.1"/>
</dbReference>
<evidence type="ECO:0000313" key="12">
    <source>
        <dbReference type="RefSeq" id="XP_018328436.1"/>
    </source>
</evidence>
<dbReference type="GO" id="GO:0005739">
    <property type="term" value="C:mitochondrion"/>
    <property type="evidence" value="ECO:0007669"/>
    <property type="project" value="UniProtKB-SubCell"/>
</dbReference>
<dbReference type="InterPro" id="IPR032710">
    <property type="entry name" value="NTF2-like_dom_sf"/>
</dbReference>
<evidence type="ECO:0000313" key="16">
    <source>
        <dbReference type="RefSeq" id="XP_018328440.1"/>
    </source>
</evidence>
<dbReference type="RefSeq" id="XP_018328437.1">
    <property type="nucleotide sequence ID" value="XM_018472935.1"/>
</dbReference>
<evidence type="ECO:0000259" key="10">
    <source>
        <dbReference type="SMART" id="SM00978"/>
    </source>
</evidence>
<dbReference type="Pfam" id="PF04280">
    <property type="entry name" value="Tim44"/>
    <property type="match status" value="1"/>
</dbReference>
<keyword evidence="5" id="KW-0687">Ribonucleoprotein</keyword>
<dbReference type="STRING" id="224129.A0A1W4X7Q7"/>
<feature type="region of interest" description="Disordered" evidence="9">
    <location>
        <begin position="307"/>
        <end position="338"/>
    </location>
</feature>
<evidence type="ECO:0000256" key="7">
    <source>
        <dbReference type="ARBA" id="ARBA00039448"/>
    </source>
</evidence>
<evidence type="ECO:0000256" key="6">
    <source>
        <dbReference type="ARBA" id="ARBA00038073"/>
    </source>
</evidence>
<dbReference type="SMART" id="SM00978">
    <property type="entry name" value="Tim44"/>
    <property type="match status" value="1"/>
</dbReference>
<dbReference type="RefSeq" id="XP_018328438.1">
    <property type="nucleotide sequence ID" value="XM_018472936.1"/>
</dbReference>
<evidence type="ECO:0000313" key="15">
    <source>
        <dbReference type="RefSeq" id="XP_018328439.1"/>
    </source>
</evidence>
<keyword evidence="4" id="KW-0496">Mitochondrion</keyword>
<keyword evidence="2" id="KW-0809">Transit peptide</keyword>
<dbReference type="Proteomes" id="UP000192223">
    <property type="component" value="Unplaced"/>
</dbReference>
<evidence type="ECO:0000256" key="1">
    <source>
        <dbReference type="ARBA" id="ARBA00004173"/>
    </source>
</evidence>
<dbReference type="FunFam" id="3.10.450.240:FF:000003">
    <property type="entry name" value="39S ribosomal protein L45, mitochondrial"/>
    <property type="match status" value="1"/>
</dbReference>
<dbReference type="PANTHER" id="PTHR28554:SF1">
    <property type="entry name" value="LARGE RIBOSOMAL SUBUNIT PROTEIN ML45"/>
    <property type="match status" value="1"/>
</dbReference>
<dbReference type="RefSeq" id="XP_018328439.1">
    <property type="nucleotide sequence ID" value="XM_018472937.1"/>
</dbReference>
<dbReference type="InterPro" id="IPR051975">
    <property type="entry name" value="mtLSU_mL45"/>
</dbReference>
<dbReference type="CTD" id="84311"/>
<proteinExistence type="inferred from homology"/>
<dbReference type="SUPFAM" id="SSF54427">
    <property type="entry name" value="NTF2-like"/>
    <property type="match status" value="1"/>
</dbReference>
<evidence type="ECO:0000313" key="14">
    <source>
        <dbReference type="RefSeq" id="XP_018328438.1"/>
    </source>
</evidence>
<accession>A0A1W4X7Q7</accession>
<reference evidence="12 13" key="1">
    <citation type="submission" date="2025-04" db="UniProtKB">
        <authorList>
            <consortium name="RefSeq"/>
        </authorList>
    </citation>
    <scope>IDENTIFICATION</scope>
    <source>
        <tissue evidence="12 13">Entire body</tissue>
    </source>
</reference>
<evidence type="ECO:0000313" key="13">
    <source>
        <dbReference type="RefSeq" id="XP_018328437.1"/>
    </source>
</evidence>
<organism evidence="11 14">
    <name type="scientific">Agrilus planipennis</name>
    <name type="common">Emerald ash borer</name>
    <name type="synonym">Agrilus marcopoli</name>
    <dbReference type="NCBI Taxonomy" id="224129"/>
    <lineage>
        <taxon>Eukaryota</taxon>
        <taxon>Metazoa</taxon>
        <taxon>Ecdysozoa</taxon>
        <taxon>Arthropoda</taxon>
        <taxon>Hexapoda</taxon>
        <taxon>Insecta</taxon>
        <taxon>Pterygota</taxon>
        <taxon>Neoptera</taxon>
        <taxon>Endopterygota</taxon>
        <taxon>Coleoptera</taxon>
        <taxon>Polyphaga</taxon>
        <taxon>Elateriformia</taxon>
        <taxon>Buprestoidea</taxon>
        <taxon>Buprestidae</taxon>
        <taxon>Agrilinae</taxon>
        <taxon>Agrilus</taxon>
    </lineage>
</organism>
<sequence>MAFRLAKHLNGISFKEISMGFLVCPANYINYQITRPHTKHWNPKWKRLRKMKVIKVELPDFENDPGKLSEEEVRSKMKEKGLLPPRPWVERPFNITCTGGIFEAYVPPEGDGKVSSITAQGAKQNVQFLEKKTKSMMAIRKVGSFDEDFNRSVFIEHAEDIYKKTHEFIALKDKYKIREYVTERAYPEVMHNLYNKTIIWKFIKNIERPRMVHARCTDIITKENVFAQITVRFHSQQILAVYDRFGRLMHGSDIIAKDVLEYMVFEKHLANEYGTWKIHAKIIPDWLPQKDPSPLTYKKPIETSVTVANEEKSTAESTETNISSPTLIEKPTNTSQTA</sequence>
<evidence type="ECO:0000256" key="2">
    <source>
        <dbReference type="ARBA" id="ARBA00022946"/>
    </source>
</evidence>
<name>A0A1W4X7Q7_AGRPL</name>